<dbReference type="AlphaFoldDB" id="A0A1Y0L2H9"/>
<proteinExistence type="predicted"/>
<evidence type="ECO:0000313" key="1">
    <source>
        <dbReference type="EMBL" id="ATX71521.1"/>
    </source>
</evidence>
<reference evidence="1 2" key="1">
    <citation type="submission" date="2017-11" db="EMBL/GenBank/DDBJ databases">
        <title>Complete genome sequence of Spiroplasma clarkii CN-5 (DSM 19994).</title>
        <authorList>
            <person name="Tsai Y.-M."/>
            <person name="Chang A."/>
            <person name="Lo W.-S."/>
            <person name="Kuo C.-H."/>
        </authorList>
    </citation>
    <scope>NUCLEOTIDE SEQUENCE [LARGE SCALE GENOMIC DNA]</scope>
    <source>
        <strain evidence="1 2">CN-5</strain>
    </source>
</reference>
<dbReference type="KEGG" id="scla:SCLARK_001740"/>
<gene>
    <name evidence="1" type="ORF">SCLAR_v1c12210</name>
</gene>
<accession>A0A1Y0L2H9</accession>
<keyword evidence="2" id="KW-1185">Reference proteome</keyword>
<name>A0A1Y0L2H9_9MOLU</name>
<protein>
    <submittedName>
        <fullName evidence="1">Uncharacterized protein</fullName>
    </submittedName>
</protein>
<dbReference type="EMBL" id="CP024870">
    <property type="protein sequence ID" value="ATX71521.1"/>
    <property type="molecule type" value="Genomic_DNA"/>
</dbReference>
<evidence type="ECO:0000313" key="2">
    <source>
        <dbReference type="Proteomes" id="UP000231179"/>
    </source>
</evidence>
<dbReference type="RefSeq" id="WP_100255051.1">
    <property type="nucleotide sequence ID" value="NZ_CP015819.1"/>
</dbReference>
<sequence length="107" mass="12890">MSKFISKLCQMMLVLIWLPHHLQVKHYSTSFKFNFVITKKRLRQMFSRYFLKRILKKPNVIMTIICTSKPFKNYYKMNADIKGIAKIREIKTLQITRIMSNPPKVHQ</sequence>
<organism evidence="1 2">
    <name type="scientific">Spiroplasma clarkii</name>
    <dbReference type="NCBI Taxonomy" id="2139"/>
    <lineage>
        <taxon>Bacteria</taxon>
        <taxon>Bacillati</taxon>
        <taxon>Mycoplasmatota</taxon>
        <taxon>Mollicutes</taxon>
        <taxon>Entomoplasmatales</taxon>
        <taxon>Spiroplasmataceae</taxon>
        <taxon>Spiroplasma</taxon>
    </lineage>
</organism>
<dbReference type="Proteomes" id="UP000231179">
    <property type="component" value="Chromosome"/>
</dbReference>